<dbReference type="OrthoDB" id="2496900at2759"/>
<proteinExistence type="predicted"/>
<sequence>MKLLTTFLSVLACLSFAMPIATSSHPANRAPLSKAYIMKQEMDYSKGSLRIYGPDGTVLYRFTRHIQDPITGYTTVVLMSPASDALIVLESSNNLCGHKTTYTEMKVPGSRKRQFTIDPEGLLKDQWTFNYVDGTNKQQNFKFDRNYANKEGKIYQQIKGENGELVAEFEDQKRTDSWLTTSSTREVDTYTLFCTADSPQVELVLLMGLVMNRVHDCGL</sequence>
<organism evidence="2 3">
    <name type="scientific">Puccinia graminis f. sp. tritici</name>
    <dbReference type="NCBI Taxonomy" id="56615"/>
    <lineage>
        <taxon>Eukaryota</taxon>
        <taxon>Fungi</taxon>
        <taxon>Dikarya</taxon>
        <taxon>Basidiomycota</taxon>
        <taxon>Pucciniomycotina</taxon>
        <taxon>Pucciniomycetes</taxon>
        <taxon>Pucciniales</taxon>
        <taxon>Pucciniaceae</taxon>
        <taxon>Puccinia</taxon>
    </lineage>
</organism>
<name>A0A5B0MUN4_PUCGR</name>
<dbReference type="Proteomes" id="UP000324748">
    <property type="component" value="Unassembled WGS sequence"/>
</dbReference>
<dbReference type="AlphaFoldDB" id="A0A5B0MUN4"/>
<gene>
    <name evidence="2" type="ORF">PGT21_022315</name>
</gene>
<keyword evidence="3" id="KW-1185">Reference proteome</keyword>
<evidence type="ECO:0000256" key="1">
    <source>
        <dbReference type="SAM" id="SignalP"/>
    </source>
</evidence>
<protein>
    <submittedName>
        <fullName evidence="2">Uncharacterized protein</fullName>
    </submittedName>
</protein>
<feature type="signal peptide" evidence="1">
    <location>
        <begin position="1"/>
        <end position="23"/>
    </location>
</feature>
<feature type="chain" id="PRO_5022967525" evidence="1">
    <location>
        <begin position="24"/>
        <end position="219"/>
    </location>
</feature>
<dbReference type="EMBL" id="VSWC01000132">
    <property type="protein sequence ID" value="KAA1079718.1"/>
    <property type="molecule type" value="Genomic_DNA"/>
</dbReference>
<evidence type="ECO:0000313" key="2">
    <source>
        <dbReference type="EMBL" id="KAA1079718.1"/>
    </source>
</evidence>
<comment type="caution">
    <text evidence="2">The sequence shown here is derived from an EMBL/GenBank/DDBJ whole genome shotgun (WGS) entry which is preliminary data.</text>
</comment>
<evidence type="ECO:0000313" key="3">
    <source>
        <dbReference type="Proteomes" id="UP000324748"/>
    </source>
</evidence>
<keyword evidence="1" id="KW-0732">Signal</keyword>
<reference evidence="2 3" key="1">
    <citation type="submission" date="2019-05" db="EMBL/GenBank/DDBJ databases">
        <title>Emergence of the Ug99 lineage of the wheat stem rust pathogen through somatic hybridization.</title>
        <authorList>
            <person name="Li F."/>
            <person name="Upadhyaya N.M."/>
            <person name="Sperschneider J."/>
            <person name="Matny O."/>
            <person name="Nguyen-Phuc H."/>
            <person name="Mago R."/>
            <person name="Raley C."/>
            <person name="Miller M.E."/>
            <person name="Silverstein K.A.T."/>
            <person name="Henningsen E."/>
            <person name="Hirsch C.D."/>
            <person name="Visser B."/>
            <person name="Pretorius Z.A."/>
            <person name="Steffenson B.J."/>
            <person name="Schwessinger B."/>
            <person name="Dodds P.N."/>
            <person name="Figueroa M."/>
        </authorList>
    </citation>
    <scope>NUCLEOTIDE SEQUENCE [LARGE SCALE GENOMIC DNA]</scope>
    <source>
        <strain evidence="2">21-0</strain>
    </source>
</reference>
<accession>A0A5B0MUN4</accession>